<dbReference type="InterPro" id="IPR023576">
    <property type="entry name" value="UbiE/COQ5_MeTrFase_CS"/>
</dbReference>
<evidence type="ECO:0000256" key="2">
    <source>
        <dbReference type="ARBA" id="ARBA00022679"/>
    </source>
</evidence>
<proteinExistence type="inferred from homology"/>
<dbReference type="EMBL" id="HBIS01002061">
    <property type="protein sequence ID" value="CAE0608019.1"/>
    <property type="molecule type" value="Transcribed_RNA"/>
</dbReference>
<evidence type="ECO:0000313" key="8">
    <source>
        <dbReference type="EMBL" id="CAE0608020.1"/>
    </source>
</evidence>
<dbReference type="HAMAP" id="MF_01813">
    <property type="entry name" value="MenG_UbiE_methyltr"/>
    <property type="match status" value="1"/>
</dbReference>
<protein>
    <recommendedName>
        <fullName evidence="6">2-methoxy-6-polyprenyl-1,4-benzoquinol methylase, mitochondrial</fullName>
        <ecNumber evidence="6">2.1.1.201</ecNumber>
    </recommendedName>
    <alternativeName>
        <fullName evidence="6">Ubiquinone biosynthesis methyltransferase COQ5</fullName>
    </alternativeName>
</protein>
<dbReference type="NCBIfam" id="TIGR01934">
    <property type="entry name" value="MenG_MenH_UbiE"/>
    <property type="match status" value="1"/>
</dbReference>
<comment type="caution">
    <text evidence="6">Lacks conserved residue(s) required for the propagation of feature annotation.</text>
</comment>
<comment type="similarity">
    <text evidence="6">Belongs to the class I-like SAM-binding methyltransferase superfamily. MenG/UbiE family.</text>
</comment>
<dbReference type="EC" id="2.1.1.201" evidence="6"/>
<name>A0A6U9Q2L1_9CHLO</name>
<dbReference type="SUPFAM" id="SSF53335">
    <property type="entry name" value="S-adenosyl-L-methionine-dependent methyltransferases"/>
    <property type="match status" value="1"/>
</dbReference>
<dbReference type="CDD" id="cd02440">
    <property type="entry name" value="AdoMet_MTases"/>
    <property type="match status" value="1"/>
</dbReference>
<dbReference type="Pfam" id="PF01209">
    <property type="entry name" value="Ubie_methyltran"/>
    <property type="match status" value="1"/>
</dbReference>
<dbReference type="GO" id="GO:0032259">
    <property type="term" value="P:methylation"/>
    <property type="evidence" value="ECO:0007669"/>
    <property type="project" value="UniProtKB-KW"/>
</dbReference>
<evidence type="ECO:0000256" key="6">
    <source>
        <dbReference type="HAMAP-Rule" id="MF_03191"/>
    </source>
</evidence>
<comment type="subcellular location">
    <subcellularLocation>
        <location evidence="6">Mitochondrion inner membrane</location>
        <topology evidence="6">Peripheral membrane protein</topology>
        <orientation evidence="6">Matrix side</orientation>
    </subcellularLocation>
</comment>
<dbReference type="EMBL" id="HBIS01002062">
    <property type="protein sequence ID" value="CAE0608020.1"/>
    <property type="molecule type" value="Transcribed_RNA"/>
</dbReference>
<dbReference type="NCBIfam" id="NF001244">
    <property type="entry name" value="PRK00216.1-5"/>
    <property type="match status" value="1"/>
</dbReference>
<comment type="subunit">
    <text evidence="5">Component of a multi-subunit COQ enzyme complex, composed of at least COQ3, COQ4, COQ5, COQ6, COQ7 and COQ9. Interacts with PYURF; the interaction is direct, stabilizes COQ5 protein and associates PYURF with COQ enzyme complex.</text>
</comment>
<dbReference type="InterPro" id="IPR004033">
    <property type="entry name" value="UbiE/COQ5_MeTrFase"/>
</dbReference>
<evidence type="ECO:0000256" key="4">
    <source>
        <dbReference type="ARBA" id="ARBA00022691"/>
    </source>
</evidence>
<evidence type="ECO:0000256" key="3">
    <source>
        <dbReference type="ARBA" id="ARBA00022688"/>
    </source>
</evidence>
<dbReference type="FunFam" id="3.40.50.150:FF:000064">
    <property type="entry name" value="2-methoxy-6-polyprenyl-1,4-benzoquinol methylase, mitochondrial"/>
    <property type="match status" value="1"/>
</dbReference>
<dbReference type="PANTHER" id="PTHR43591:SF24">
    <property type="entry name" value="2-METHOXY-6-POLYPRENYL-1,4-BENZOQUINOL METHYLASE, MITOCHONDRIAL"/>
    <property type="match status" value="1"/>
</dbReference>
<keyword evidence="6" id="KW-0472">Membrane</keyword>
<feature type="binding site" evidence="6">
    <location>
        <position position="67"/>
    </location>
    <ligand>
        <name>S-adenosyl-L-methionine</name>
        <dbReference type="ChEBI" id="CHEBI:59789"/>
    </ligand>
</feature>
<accession>A0A6U9Q2L1</accession>
<dbReference type="UniPathway" id="UPA00232"/>
<evidence type="ECO:0000313" key="7">
    <source>
        <dbReference type="EMBL" id="CAE0608019.1"/>
    </source>
</evidence>
<reference evidence="8" key="1">
    <citation type="submission" date="2021-01" db="EMBL/GenBank/DDBJ databases">
        <authorList>
            <person name="Corre E."/>
            <person name="Pelletier E."/>
            <person name="Niang G."/>
            <person name="Scheremetjew M."/>
            <person name="Finn R."/>
            <person name="Kale V."/>
            <person name="Holt S."/>
            <person name="Cochrane G."/>
            <person name="Meng A."/>
            <person name="Brown T."/>
            <person name="Cohen L."/>
        </authorList>
    </citation>
    <scope>NUCLEOTIDE SEQUENCE</scope>
    <source>
        <strain evidence="8">CCMP1897</strain>
    </source>
</reference>
<feature type="binding site" evidence="6">
    <location>
        <begin position="128"/>
        <end position="129"/>
    </location>
    <ligand>
        <name>S-adenosyl-L-methionine</name>
        <dbReference type="ChEBI" id="CHEBI:59789"/>
    </ligand>
</feature>
<sequence>MADFGYREVEDDAKADMVHQVFARVAPSYDVMNDAMSGGLHRRWKDNMVEKLRPFASMRHLDVAGGTGDVAFRVLRQMLAQERKLGVGVERRGTVTACDINQNMLDVGMERARQQGLDGSNLNFVRGDAEELPFEDESMDAYTIAFGLRNVTRKDRALSEAHRVLRRGGRFLCLEFSRVENPLLARLYDVYSFRIIPEMGRAIAGDRESYQYLVESIRRFPAQQELSHMVREAGFKHVQCENVMSGVVAYHSAFKL</sequence>
<gene>
    <name evidence="6" type="primary">COQ5</name>
    <name evidence="7" type="ORF">PSAL00342_LOCUS1836</name>
    <name evidence="8" type="ORF">PSAL00342_LOCUS1837</name>
</gene>
<dbReference type="PANTHER" id="PTHR43591">
    <property type="entry name" value="METHYLTRANSFERASE"/>
    <property type="match status" value="1"/>
</dbReference>
<keyword evidence="2 6" id="KW-0808">Transferase</keyword>
<dbReference type="GO" id="GO:0031314">
    <property type="term" value="C:extrinsic component of mitochondrial inner membrane"/>
    <property type="evidence" value="ECO:0007669"/>
    <property type="project" value="UniProtKB-UniRule"/>
</dbReference>
<keyword evidence="3 6" id="KW-0831">Ubiquinone biosynthesis</keyword>
<dbReference type="GO" id="GO:0008425">
    <property type="term" value="F:2-methoxy-6-polyprenyl-1,4-benzoquinol methyltransferase activity"/>
    <property type="evidence" value="ECO:0007669"/>
    <property type="project" value="UniProtKB-UniRule"/>
</dbReference>
<dbReference type="InterPro" id="IPR029063">
    <property type="entry name" value="SAM-dependent_MTases_sf"/>
</dbReference>
<dbReference type="Gene3D" id="3.40.50.150">
    <property type="entry name" value="Vaccinia Virus protein VP39"/>
    <property type="match status" value="1"/>
</dbReference>
<keyword evidence="6" id="KW-0999">Mitochondrion inner membrane</keyword>
<comment type="pathway">
    <text evidence="6">Cofactor biosynthesis; ubiquinone biosynthesis.</text>
</comment>
<keyword evidence="6" id="KW-0496">Mitochondrion</keyword>
<feature type="binding site" evidence="6">
    <location>
        <position position="99"/>
    </location>
    <ligand>
        <name>S-adenosyl-L-methionine</name>
        <dbReference type="ChEBI" id="CHEBI:59789"/>
    </ligand>
</feature>
<organism evidence="8">
    <name type="scientific">Picocystis salinarum</name>
    <dbReference type="NCBI Taxonomy" id="88271"/>
    <lineage>
        <taxon>Eukaryota</taxon>
        <taxon>Viridiplantae</taxon>
        <taxon>Chlorophyta</taxon>
        <taxon>Picocystophyceae</taxon>
        <taxon>Picocystales</taxon>
        <taxon>Picocystaceae</taxon>
        <taxon>Picocystis</taxon>
    </lineage>
</organism>
<evidence type="ECO:0000256" key="5">
    <source>
        <dbReference type="ARBA" id="ARBA00046387"/>
    </source>
</evidence>
<dbReference type="PROSITE" id="PS01184">
    <property type="entry name" value="UBIE_2"/>
    <property type="match status" value="1"/>
</dbReference>
<keyword evidence="4 6" id="KW-0949">S-adenosyl-L-methionine</keyword>
<dbReference type="PROSITE" id="PS01183">
    <property type="entry name" value="UBIE_1"/>
    <property type="match status" value="1"/>
</dbReference>
<dbReference type="AlphaFoldDB" id="A0A6U9Q2L1"/>
<evidence type="ECO:0000256" key="1">
    <source>
        <dbReference type="ARBA" id="ARBA00022603"/>
    </source>
</evidence>
<dbReference type="PROSITE" id="PS51608">
    <property type="entry name" value="SAM_MT_UBIE"/>
    <property type="match status" value="1"/>
</dbReference>
<comment type="function">
    <text evidence="6">Methyltransferase required for the conversion of 2-polyprenyl-6-methoxy-1,4-benzoquinol (DDMQH2) to 2-polyprenyl-3-methyl-6-methoxy-1,4-benzoquinol (DMQH2).</text>
</comment>
<comment type="catalytic activity">
    <reaction evidence="6">
        <text>a 2-methoxy-6-(all-trans-polyprenyl)benzene-1,4-diol + S-adenosyl-L-methionine = a 5-methoxy-2-methyl-3-(all-trans-polyprenyl)benzene-1,4-diol + S-adenosyl-L-homocysteine + H(+)</text>
        <dbReference type="Rhea" id="RHEA:28286"/>
        <dbReference type="Rhea" id="RHEA-COMP:10858"/>
        <dbReference type="Rhea" id="RHEA-COMP:10859"/>
        <dbReference type="ChEBI" id="CHEBI:15378"/>
        <dbReference type="ChEBI" id="CHEBI:57856"/>
        <dbReference type="ChEBI" id="CHEBI:59789"/>
        <dbReference type="ChEBI" id="CHEBI:84166"/>
        <dbReference type="ChEBI" id="CHEBI:84167"/>
        <dbReference type="EC" id="2.1.1.201"/>
    </reaction>
</comment>
<keyword evidence="1 6" id="KW-0489">Methyltransferase</keyword>